<accession>A0AAU6R5N4</accession>
<proteinExistence type="predicted"/>
<dbReference type="AlphaFoldDB" id="A0AAU6R5N4"/>
<reference evidence="1" key="1">
    <citation type="submission" date="2024-01" db="EMBL/GenBank/DDBJ databases">
        <title>Synechococcus elongatus PCC 11802, a close yet different native of Synechococcus elongatus PCC 11801.</title>
        <authorList>
            <person name="Jaiswal D."/>
            <person name="Sengupta A."/>
            <person name="Sengupta S."/>
            <person name="Pakrasi H.B."/>
            <person name="Wangikar P."/>
        </authorList>
    </citation>
    <scope>NUCLEOTIDE SEQUENCE</scope>
    <source>
        <strain evidence="1">PCC 11802</strain>
    </source>
</reference>
<sequence length="194" mass="22368">MEQLPLFGRSQVRELEAARYGSAPAEHEQSAESLQAWKQRIINFQSALRSQPPALATDLFGQVPAAVAIAHSIDPWQLRRRSLEFWRWPAASAGTAALYFVIDYHCSLLLYVGETIKANQRWKGEHDCKDYVARYQSLHHQHGLACEVGIGFWLNAPTQTRPRQQLETILIDYWRSPFNKQNWQQWSTPFTMAT</sequence>
<evidence type="ECO:0000313" key="1">
    <source>
        <dbReference type="EMBL" id="WZE38284.1"/>
    </source>
</evidence>
<name>A0AAU6R5N4_SYNEL</name>
<dbReference type="RefSeq" id="WP_208677915.1">
    <property type="nucleotide sequence ID" value="NZ_CP034671.2"/>
</dbReference>
<dbReference type="EMBL" id="CP034671">
    <property type="protein sequence ID" value="WZE38284.1"/>
    <property type="molecule type" value="Genomic_DNA"/>
</dbReference>
<gene>
    <name evidence="1" type="ORF">EKO22_13555</name>
</gene>
<organism evidence="1">
    <name type="scientific">Synechococcus elongatus PCC 11802</name>
    <dbReference type="NCBI Taxonomy" id="2283154"/>
    <lineage>
        <taxon>Bacteria</taxon>
        <taxon>Bacillati</taxon>
        <taxon>Cyanobacteriota</taxon>
        <taxon>Cyanophyceae</taxon>
        <taxon>Synechococcales</taxon>
        <taxon>Synechococcaceae</taxon>
        <taxon>Synechococcus</taxon>
    </lineage>
</organism>
<protein>
    <submittedName>
        <fullName evidence="1">GIY-YIG nuclease family protein</fullName>
    </submittedName>
</protein>